<organism evidence="1 2">
    <name type="scientific">Methanosarcina mazei S-6</name>
    <dbReference type="NCBI Taxonomy" id="213585"/>
    <lineage>
        <taxon>Archaea</taxon>
        <taxon>Methanobacteriati</taxon>
        <taxon>Methanobacteriota</taxon>
        <taxon>Stenosarchaea group</taxon>
        <taxon>Methanomicrobia</taxon>
        <taxon>Methanosarcinales</taxon>
        <taxon>Methanosarcinaceae</taxon>
        <taxon>Methanosarcina</taxon>
    </lineage>
</organism>
<name>A0A0E3REX9_METMZ</name>
<gene>
    <name evidence="1" type="ORF">MSMAS_1031</name>
</gene>
<protein>
    <submittedName>
        <fullName evidence="1">Uncharacterized protein</fullName>
    </submittedName>
</protein>
<dbReference type="InterPro" id="IPR045397">
    <property type="entry name" value="TumE-like"/>
</dbReference>
<dbReference type="EMBL" id="CP009512">
    <property type="protein sequence ID" value="AKB64227.1"/>
    <property type="molecule type" value="Genomic_DNA"/>
</dbReference>
<reference evidence="1 2" key="1">
    <citation type="submission" date="2014-07" db="EMBL/GenBank/DDBJ databases">
        <title>Methanogenic archaea and the global carbon cycle.</title>
        <authorList>
            <person name="Henriksen J.R."/>
            <person name="Luke J."/>
            <person name="Reinhart S."/>
            <person name="Benedict M.N."/>
            <person name="Youngblut N.D."/>
            <person name="Metcalf M.E."/>
            <person name="Whitaker R.J."/>
            <person name="Metcalf W.W."/>
        </authorList>
    </citation>
    <scope>NUCLEOTIDE SEQUENCE [LARGE SCALE GENOMIC DNA]</scope>
    <source>
        <strain evidence="1 2">S-6</strain>
    </source>
</reference>
<dbReference type="HOGENOM" id="CLU_159819_0_0_2"/>
<dbReference type="Proteomes" id="UP000033097">
    <property type="component" value="Chromosome"/>
</dbReference>
<dbReference type="Pfam" id="PF20126">
    <property type="entry name" value="TumE"/>
    <property type="match status" value="1"/>
</dbReference>
<dbReference type="PATRIC" id="fig|213585.10.peg.1273"/>
<dbReference type="AlphaFoldDB" id="A0A0E3REX9"/>
<accession>A0A0E3REX9</accession>
<sequence length="123" mass="14418">MNFRDYYLKIESLLKEYSLITHFSVDFEEITADAGSLKGNIELMNGSILYFFEFVEIRSNSPVLTKYRYHWQSPQGNLVKRWDNAPHHKELDTFPHHVHGPEEVRPSPPVDLNSILEEIINSE</sequence>
<proteinExistence type="predicted"/>
<evidence type="ECO:0000313" key="2">
    <source>
        <dbReference type="Proteomes" id="UP000033097"/>
    </source>
</evidence>
<dbReference type="KEGG" id="mmj:MSMAS_1031"/>
<evidence type="ECO:0000313" key="1">
    <source>
        <dbReference type="EMBL" id="AKB64227.1"/>
    </source>
</evidence>
<dbReference type="STRING" id="213585.MSMAS_1031"/>